<comment type="caution">
    <text evidence="2">The sequence shown here is derived from an EMBL/GenBank/DDBJ whole genome shotgun (WGS) entry which is preliminary data.</text>
</comment>
<name>A0A4Y3VHI9_9ACTN</name>
<dbReference type="Proteomes" id="UP000317881">
    <property type="component" value="Unassembled WGS sequence"/>
</dbReference>
<reference evidence="2 3" key="1">
    <citation type="submission" date="2019-06" db="EMBL/GenBank/DDBJ databases">
        <title>Whole genome shotgun sequence of Streptomyces spinoverrucosus NBRC 14228.</title>
        <authorList>
            <person name="Hosoyama A."/>
            <person name="Uohara A."/>
            <person name="Ohji S."/>
            <person name="Ichikawa N."/>
        </authorList>
    </citation>
    <scope>NUCLEOTIDE SEQUENCE [LARGE SCALE GENOMIC DNA]</scope>
    <source>
        <strain evidence="2 3">NBRC 14228</strain>
    </source>
</reference>
<evidence type="ECO:0000256" key="1">
    <source>
        <dbReference type="SAM" id="MobiDB-lite"/>
    </source>
</evidence>
<dbReference type="AlphaFoldDB" id="A0A4Y3VHI9"/>
<evidence type="ECO:0000313" key="2">
    <source>
        <dbReference type="EMBL" id="GEC05280.1"/>
    </source>
</evidence>
<evidence type="ECO:0008006" key="4">
    <source>
        <dbReference type="Google" id="ProtNLM"/>
    </source>
</evidence>
<keyword evidence="3" id="KW-1185">Reference proteome</keyword>
<dbReference type="RefSeq" id="WP_229865650.1">
    <property type="nucleotide sequence ID" value="NZ_BJND01000020.1"/>
</dbReference>
<protein>
    <recommendedName>
        <fullName evidence="4">Core-binding (CB) domain-containing protein</fullName>
    </recommendedName>
</protein>
<proteinExistence type="predicted"/>
<feature type="region of interest" description="Disordered" evidence="1">
    <location>
        <begin position="128"/>
        <end position="151"/>
    </location>
</feature>
<sequence length="173" mass="19162">MALAVVRDLRSELRLETSEEIAAFEQDLLAEFVLARASAGVLDDTIRGDVGPVMALREWFGRPLWEMEPQDLDRYFGRHRRDSAAGTKVRQAAAFAVFFEFLELRHKAAIHDATGFVVESPLDEVNRPRGGTSARLRIPPPEGEMPPFSAAGGVTWRRLASTLRLPGTTPPHG</sequence>
<dbReference type="EMBL" id="BJND01000020">
    <property type="protein sequence ID" value="GEC05280.1"/>
    <property type="molecule type" value="Genomic_DNA"/>
</dbReference>
<accession>A0A4Y3VHI9</accession>
<gene>
    <name evidence="2" type="ORF">SSP24_29350</name>
</gene>
<organism evidence="2 3">
    <name type="scientific">Streptomyces spinoverrucosus</name>
    <dbReference type="NCBI Taxonomy" id="284043"/>
    <lineage>
        <taxon>Bacteria</taxon>
        <taxon>Bacillati</taxon>
        <taxon>Actinomycetota</taxon>
        <taxon>Actinomycetes</taxon>
        <taxon>Kitasatosporales</taxon>
        <taxon>Streptomycetaceae</taxon>
        <taxon>Streptomyces</taxon>
    </lineage>
</organism>
<evidence type="ECO:0000313" key="3">
    <source>
        <dbReference type="Proteomes" id="UP000317881"/>
    </source>
</evidence>